<dbReference type="PROSITE" id="PS51184">
    <property type="entry name" value="JMJC"/>
    <property type="match status" value="1"/>
</dbReference>
<evidence type="ECO:0000259" key="2">
    <source>
        <dbReference type="PROSITE" id="PS51184"/>
    </source>
</evidence>
<proteinExistence type="predicted"/>
<feature type="domain" description="JmjC" evidence="2">
    <location>
        <begin position="221"/>
        <end position="377"/>
    </location>
</feature>
<dbReference type="EMBL" id="MU001512">
    <property type="protein sequence ID" value="KAF2438399.1"/>
    <property type="molecule type" value="Genomic_DNA"/>
</dbReference>
<name>A0A9P4P4V6_9PLEO</name>
<reference evidence="3" key="1">
    <citation type="journal article" date="2020" name="Stud. Mycol.">
        <title>101 Dothideomycetes genomes: a test case for predicting lifestyles and emergence of pathogens.</title>
        <authorList>
            <person name="Haridas S."/>
            <person name="Albert R."/>
            <person name="Binder M."/>
            <person name="Bloem J."/>
            <person name="Labutti K."/>
            <person name="Salamov A."/>
            <person name="Andreopoulos B."/>
            <person name="Baker S."/>
            <person name="Barry K."/>
            <person name="Bills G."/>
            <person name="Bluhm B."/>
            <person name="Cannon C."/>
            <person name="Castanera R."/>
            <person name="Culley D."/>
            <person name="Daum C."/>
            <person name="Ezra D."/>
            <person name="Gonzalez J."/>
            <person name="Henrissat B."/>
            <person name="Kuo A."/>
            <person name="Liang C."/>
            <person name="Lipzen A."/>
            <person name="Lutzoni F."/>
            <person name="Magnuson J."/>
            <person name="Mondo S."/>
            <person name="Nolan M."/>
            <person name="Ohm R."/>
            <person name="Pangilinan J."/>
            <person name="Park H.-J."/>
            <person name="Ramirez L."/>
            <person name="Alfaro M."/>
            <person name="Sun H."/>
            <person name="Tritt A."/>
            <person name="Yoshinaga Y."/>
            <person name="Zwiers L.-H."/>
            <person name="Turgeon B."/>
            <person name="Goodwin S."/>
            <person name="Spatafora J."/>
            <person name="Crous P."/>
            <person name="Grigoriev I."/>
        </authorList>
    </citation>
    <scope>NUCLEOTIDE SEQUENCE</scope>
    <source>
        <strain evidence="3">CBS 690.94</strain>
    </source>
</reference>
<gene>
    <name evidence="3" type="ORF">P171DRAFT_477297</name>
</gene>
<organism evidence="3 4">
    <name type="scientific">Karstenula rhodostoma CBS 690.94</name>
    <dbReference type="NCBI Taxonomy" id="1392251"/>
    <lineage>
        <taxon>Eukaryota</taxon>
        <taxon>Fungi</taxon>
        <taxon>Dikarya</taxon>
        <taxon>Ascomycota</taxon>
        <taxon>Pezizomycotina</taxon>
        <taxon>Dothideomycetes</taxon>
        <taxon>Pleosporomycetidae</taxon>
        <taxon>Pleosporales</taxon>
        <taxon>Massarineae</taxon>
        <taxon>Didymosphaeriaceae</taxon>
        <taxon>Karstenula</taxon>
    </lineage>
</organism>
<dbReference type="InterPro" id="IPR003347">
    <property type="entry name" value="JmjC_dom"/>
</dbReference>
<protein>
    <recommendedName>
        <fullName evidence="2">JmjC domain-containing protein</fullName>
    </recommendedName>
</protein>
<comment type="caution">
    <text evidence="3">The sequence shown here is derived from an EMBL/GenBank/DDBJ whole genome shotgun (WGS) entry which is preliminary data.</text>
</comment>
<accession>A0A9P4P4V6</accession>
<sequence>MHSPLYQGLRSRRMVRHLVNYMSSKSSPPSTVIFNAREQARRSDQRLKEAISPAEYQLPDMAEKLKARTPRRIGTQTKKEPTIQKLPSGESPEFQAHNTLDGIETMPANWREALRRHYAEKPQNHHLDMYIQAIARCERTISHRQGDSPSFPIHEPCVVAANGWVKSKTPDKLSVRSAIFESMLFSKSNGGRRARVGVQGTVGRAKDLDVNMMQNFWCPDPSTAPDNIRYAIDVKGFENTVECRLPEVVTNVLRYDETHLIPAANVTPKYTCVDMHSDGSLHVWTVCDAPKLWVFWPPTDRNLKHFCARRSSAKILSQLWDKLEGGQYALTMGGEGMYIPPRWLHATYSIESSVPTGFTFSSAESLEAATCTMQQDLDRRNPGGHPDIEVVTWLQSLKLAVEVDSREGHQACFDSIQKFCYKKEMTEEGIEDLIGSGEQDMVKLIVKAFESWGGKWSLTQQCHSCQQEIRTHLPFENAASSRANRARQRMEPAPANMGTSETNGGAAEVDGARKRRRKE</sequence>
<evidence type="ECO:0000256" key="1">
    <source>
        <dbReference type="SAM" id="MobiDB-lite"/>
    </source>
</evidence>
<keyword evidence="4" id="KW-1185">Reference proteome</keyword>
<dbReference type="Proteomes" id="UP000799764">
    <property type="component" value="Unassembled WGS sequence"/>
</dbReference>
<evidence type="ECO:0000313" key="3">
    <source>
        <dbReference type="EMBL" id="KAF2438399.1"/>
    </source>
</evidence>
<feature type="region of interest" description="Disordered" evidence="1">
    <location>
        <begin position="480"/>
        <end position="519"/>
    </location>
</feature>
<dbReference type="SUPFAM" id="SSF51197">
    <property type="entry name" value="Clavaminate synthase-like"/>
    <property type="match status" value="1"/>
</dbReference>
<dbReference type="OrthoDB" id="3790934at2759"/>
<dbReference type="Gene3D" id="2.60.120.650">
    <property type="entry name" value="Cupin"/>
    <property type="match status" value="1"/>
</dbReference>
<dbReference type="AlphaFoldDB" id="A0A9P4P4V6"/>
<evidence type="ECO:0000313" key="4">
    <source>
        <dbReference type="Proteomes" id="UP000799764"/>
    </source>
</evidence>